<dbReference type="EMBL" id="CP069028">
    <property type="protein sequence ID" value="QRC96629.1"/>
    <property type="molecule type" value="Genomic_DNA"/>
</dbReference>
<dbReference type="Proteomes" id="UP000663193">
    <property type="component" value="Chromosome 6"/>
</dbReference>
<dbReference type="RefSeq" id="XP_001792165.1">
    <property type="nucleotide sequence ID" value="XM_001792113.1"/>
</dbReference>
<dbReference type="AlphaFoldDB" id="A0A7U2HZY5"/>
<evidence type="ECO:0000313" key="2">
    <source>
        <dbReference type="Proteomes" id="UP000663193"/>
    </source>
</evidence>
<reference evidence="2" key="1">
    <citation type="journal article" date="2021" name="BMC Genomics">
        <title>Chromosome-level genome assembly and manually-curated proteome of model necrotroph Parastagonospora nodorum Sn15 reveals a genome-wide trove of candidate effector homologs, and redundancy of virulence-related functions within an accessory chromosome.</title>
        <authorList>
            <person name="Bertazzoni S."/>
            <person name="Jones D.A.B."/>
            <person name="Phan H.T."/>
            <person name="Tan K.-C."/>
            <person name="Hane J.K."/>
        </authorList>
    </citation>
    <scope>NUCLEOTIDE SEQUENCE [LARGE SCALE GENOMIC DNA]</scope>
    <source>
        <strain evidence="2">SN15 / ATCC MYA-4574 / FGSC 10173)</strain>
    </source>
</reference>
<dbReference type="KEGG" id="pno:SNOG_01527"/>
<dbReference type="Gene3D" id="3.80.10.10">
    <property type="entry name" value="Ribonuclease Inhibitor"/>
    <property type="match status" value="1"/>
</dbReference>
<protein>
    <recommendedName>
        <fullName evidence="3">F-box domain-containing protein</fullName>
    </recommendedName>
</protein>
<dbReference type="SUPFAM" id="SSF52047">
    <property type="entry name" value="RNI-like"/>
    <property type="match status" value="1"/>
</dbReference>
<dbReference type="InterPro" id="IPR032675">
    <property type="entry name" value="LRR_dom_sf"/>
</dbReference>
<gene>
    <name evidence="1" type="ORF">JI435_015270</name>
</gene>
<evidence type="ECO:0008006" key="3">
    <source>
        <dbReference type="Google" id="ProtNLM"/>
    </source>
</evidence>
<dbReference type="VEuPathDB" id="FungiDB:JI435_015270"/>
<name>A0A7U2HZY5_PHANO</name>
<keyword evidence="2" id="KW-1185">Reference proteome</keyword>
<sequence length="293" mass="33274">MFRQINMLTLRTLWLGATVGASRFLEAMAMEFTKGQPNLQKLNVRMAAIQTPELATSLLLLLNSFYGLKMLTIHRTDCDKIDVDSLVHHGETLETLSIVNGGIHRRDVNKCFDASDMQNIATGCPNIRQLCLNLYEIAGDENEDDILGPRQGVPYTPNEFEQALTAIAGMPKLRILRFTNPPNYRKAYFRNGELARFFHRNLQMGLERYSFQARADGIMQYLGEHGSDLKVLALSPIGVTEKVTLADEHGHTWPHYYYYRGRMTDHKGTDVAIARPLRSWKDECPDALVLEDV</sequence>
<proteinExistence type="predicted"/>
<dbReference type="OrthoDB" id="3682270at2759"/>
<organism evidence="1 2">
    <name type="scientific">Phaeosphaeria nodorum (strain SN15 / ATCC MYA-4574 / FGSC 10173)</name>
    <name type="common">Glume blotch fungus</name>
    <name type="synonym">Parastagonospora nodorum</name>
    <dbReference type="NCBI Taxonomy" id="321614"/>
    <lineage>
        <taxon>Eukaryota</taxon>
        <taxon>Fungi</taxon>
        <taxon>Dikarya</taxon>
        <taxon>Ascomycota</taxon>
        <taxon>Pezizomycotina</taxon>
        <taxon>Dothideomycetes</taxon>
        <taxon>Pleosporomycetidae</taxon>
        <taxon>Pleosporales</taxon>
        <taxon>Pleosporineae</taxon>
        <taxon>Phaeosphaeriaceae</taxon>
        <taxon>Parastagonospora</taxon>
    </lineage>
</organism>
<evidence type="ECO:0000313" key="1">
    <source>
        <dbReference type="EMBL" id="QRC96629.1"/>
    </source>
</evidence>
<accession>A0A7U2HZY5</accession>